<name>A0ABS7KFD9_9BACL</name>
<gene>
    <name evidence="1" type="ORF">H7T88_06420</name>
</gene>
<dbReference type="RefSeq" id="WP_154890723.1">
    <property type="nucleotide sequence ID" value="NZ_JACLIC010000010.1"/>
</dbReference>
<sequence length="320" mass="36706">MMYLRPEKKRLVEQLTLPRQPMETWKRQSTWVQFFHFWLKLLVGHSVLRRLSVMFVATYGIGMICSATTVHGEGIELNVTAQKAWNTVVNKADAQTERSLLQTYESAGKWISQKEMWEQKIKQLHTTNATELVQLRKAISNTDAAKLAALQKSVELTQARYEPLFKLYSSLNKQLSASKALQSKEWSSAIRTQADTLKPLVQLAREDIRAKKLSLAEARKRKNKEVKRLRAMLNGTNAVKKQIQTAKKQVSLSRERYSDALRNFKQTLKKGEPSRVLSSLNSLVSSAERWTVASQHIHTLEQKVSTIYVTVSQEIHNRSK</sequence>
<evidence type="ECO:0000313" key="1">
    <source>
        <dbReference type="EMBL" id="MBY0202852.1"/>
    </source>
</evidence>
<reference evidence="1 2" key="1">
    <citation type="submission" date="2020-08" db="EMBL/GenBank/DDBJ databases">
        <title>Fungal Genomes of the International Space Station.</title>
        <authorList>
            <person name="Seuylemezian A."/>
            <person name="Singh N.K."/>
            <person name="Wood J."/>
            <person name="Venkateswaran K."/>
        </authorList>
    </citation>
    <scope>NUCLEOTIDE SEQUENCE [LARGE SCALE GENOMIC DNA]</scope>
    <source>
        <strain evidence="1 2">S/N-304-OC-R4</strain>
    </source>
</reference>
<proteinExistence type="predicted"/>
<organism evidence="1 2">
    <name type="scientific">Paenibacillus cucumis</name>
    <name type="common">ex Kampfer et al. 2016</name>
    <dbReference type="NCBI Taxonomy" id="1776858"/>
    <lineage>
        <taxon>Bacteria</taxon>
        <taxon>Bacillati</taxon>
        <taxon>Bacillota</taxon>
        <taxon>Bacilli</taxon>
        <taxon>Bacillales</taxon>
        <taxon>Paenibacillaceae</taxon>
        <taxon>Paenibacillus</taxon>
    </lineage>
</organism>
<comment type="caution">
    <text evidence="1">The sequence shown here is derived from an EMBL/GenBank/DDBJ whole genome shotgun (WGS) entry which is preliminary data.</text>
</comment>
<dbReference type="Proteomes" id="UP000706031">
    <property type="component" value="Unassembled WGS sequence"/>
</dbReference>
<protein>
    <submittedName>
        <fullName evidence="1">Uncharacterized protein</fullName>
    </submittedName>
</protein>
<evidence type="ECO:0000313" key="2">
    <source>
        <dbReference type="Proteomes" id="UP000706031"/>
    </source>
</evidence>
<dbReference type="EMBL" id="JACLIC010000010">
    <property type="protein sequence ID" value="MBY0202852.1"/>
    <property type="molecule type" value="Genomic_DNA"/>
</dbReference>
<keyword evidence="2" id="KW-1185">Reference proteome</keyword>
<accession>A0ABS7KFD9</accession>